<dbReference type="AlphaFoldDB" id="A0A939BDP1"/>
<dbReference type="EMBL" id="JACJKY010000014">
    <property type="protein sequence ID" value="MBM6921294.1"/>
    <property type="molecule type" value="Genomic_DNA"/>
</dbReference>
<protein>
    <submittedName>
        <fullName evidence="2">DUF4340 domain-containing protein</fullName>
    </submittedName>
</protein>
<organism evidence="2 3">
    <name type="scientific">Merdimmobilis hominis</name>
    <dbReference type="NCBI Taxonomy" id="2897707"/>
    <lineage>
        <taxon>Bacteria</taxon>
        <taxon>Bacillati</taxon>
        <taxon>Bacillota</taxon>
        <taxon>Clostridia</taxon>
        <taxon>Eubacteriales</taxon>
        <taxon>Oscillospiraceae</taxon>
        <taxon>Merdimmobilis</taxon>
    </lineage>
</organism>
<proteinExistence type="predicted"/>
<dbReference type="InterPro" id="IPR025641">
    <property type="entry name" value="DUF4340"/>
</dbReference>
<reference evidence="2" key="2">
    <citation type="journal article" date="2021" name="Sci. Rep.">
        <title>The distribution of antibiotic resistance genes in chicken gut microbiota commensals.</title>
        <authorList>
            <person name="Juricova H."/>
            <person name="Matiasovicova J."/>
            <person name="Kubasova T."/>
            <person name="Cejkova D."/>
            <person name="Rychlik I."/>
        </authorList>
    </citation>
    <scope>NUCLEOTIDE SEQUENCE</scope>
    <source>
        <strain evidence="2">An559</strain>
    </source>
</reference>
<dbReference type="Pfam" id="PF14238">
    <property type="entry name" value="DUF4340"/>
    <property type="match status" value="1"/>
</dbReference>
<sequence>MSKKIKALIFGGVAVVVLAAIAIVLTLTAPKSEESSLPSSNAIPLIDELYSDAESLYVKNATGEYTIENVGEDLFRVKDIADFKSLDYLYQQTLSNLCTFSALEVIEEDCADLARYGLADPAISFTMKFTNGNVYSYHIGSATADNESYYLKKDGETDVYLVTSTAITNLLLSKYAYLDPEIIESFDENDSEAIPRINSATISRPDLAYDIVIEEAKDGELGENVSQQSYLVMRQPQFALLDESKLQTLIFGNFGLSAVDVVKANITAEDRTEYGFDNPTAVYEMTYDNNTTVKLTLGAGFNSEEGYEKGKKVDASKIDRYFLIREDVDQIYIISADSIEWQSAQPKDMISSILVLPNIIDLSSIDVTVKGESHSLVFTPGEDEDDSSDYTAALDGNAVDMEQSRTYLQLLMLTNATDIYAGEISGTEQMSIVYHYKNGTTATLRFYVDEANATYITLNETSKFMGRVGLINKVLTETQNLKDGKTVNLDW</sequence>
<gene>
    <name evidence="2" type="ORF">H6A12_09015</name>
</gene>
<comment type="caution">
    <text evidence="2">The sequence shown here is derived from an EMBL/GenBank/DDBJ whole genome shotgun (WGS) entry which is preliminary data.</text>
</comment>
<dbReference type="Proteomes" id="UP000774750">
    <property type="component" value="Unassembled WGS sequence"/>
</dbReference>
<reference evidence="2" key="1">
    <citation type="submission" date="2020-08" db="EMBL/GenBank/DDBJ databases">
        <authorList>
            <person name="Cejkova D."/>
            <person name="Kubasova T."/>
            <person name="Jahodarova E."/>
            <person name="Rychlik I."/>
        </authorList>
    </citation>
    <scope>NUCLEOTIDE SEQUENCE</scope>
    <source>
        <strain evidence="2">An559</strain>
    </source>
</reference>
<evidence type="ECO:0000313" key="2">
    <source>
        <dbReference type="EMBL" id="MBM6921294.1"/>
    </source>
</evidence>
<evidence type="ECO:0000313" key="3">
    <source>
        <dbReference type="Proteomes" id="UP000774750"/>
    </source>
</evidence>
<feature type="domain" description="DUF4340" evidence="1">
    <location>
        <begin position="92"/>
        <end position="279"/>
    </location>
</feature>
<dbReference type="RefSeq" id="WP_204447083.1">
    <property type="nucleotide sequence ID" value="NZ_JACJKY010000014.1"/>
</dbReference>
<evidence type="ECO:0000259" key="1">
    <source>
        <dbReference type="Pfam" id="PF14238"/>
    </source>
</evidence>
<keyword evidence="3" id="KW-1185">Reference proteome</keyword>
<accession>A0A939BDP1</accession>
<name>A0A939BDP1_9FIRM</name>